<sequence length="128" mass="14282">LPSLSRVTTLLLQLATLHRTAVVQPWYKFKVILHTVWTPRKSVADVICLYLHRELQLQPICSIPPAQPISTHFSSLLAPCSVDDGATSQRILICRPSLHLLAIQRLVADVMPAESSTGPRVEPDERKN</sequence>
<name>A0A0C9WZ53_9AGAR</name>
<reference evidence="2 3" key="1">
    <citation type="submission" date="2014-04" db="EMBL/GenBank/DDBJ databases">
        <authorList>
            <consortium name="DOE Joint Genome Institute"/>
            <person name="Kuo A."/>
            <person name="Kohler A."/>
            <person name="Nagy L.G."/>
            <person name="Floudas D."/>
            <person name="Copeland A."/>
            <person name="Barry K.W."/>
            <person name="Cichocki N."/>
            <person name="Veneault-Fourrey C."/>
            <person name="LaButti K."/>
            <person name="Lindquist E.A."/>
            <person name="Lipzen A."/>
            <person name="Lundell T."/>
            <person name="Morin E."/>
            <person name="Murat C."/>
            <person name="Sun H."/>
            <person name="Tunlid A."/>
            <person name="Henrissat B."/>
            <person name="Grigoriev I.V."/>
            <person name="Hibbett D.S."/>
            <person name="Martin F."/>
            <person name="Nordberg H.P."/>
            <person name="Cantor M.N."/>
            <person name="Hua S.X."/>
        </authorList>
    </citation>
    <scope>NUCLEOTIDE SEQUENCE [LARGE SCALE GENOMIC DNA]</scope>
    <source>
        <strain evidence="2 3">LaAM-08-1</strain>
    </source>
</reference>
<evidence type="ECO:0000256" key="1">
    <source>
        <dbReference type="SAM" id="SignalP"/>
    </source>
</evidence>
<dbReference type="AlphaFoldDB" id="A0A0C9WZ53"/>
<accession>A0A0C9WZ53</accession>
<feature type="signal peptide" evidence="1">
    <location>
        <begin position="1"/>
        <end position="23"/>
    </location>
</feature>
<feature type="chain" id="PRO_5002205541" evidence="1">
    <location>
        <begin position="24"/>
        <end position="128"/>
    </location>
</feature>
<organism evidence="2 3">
    <name type="scientific">Laccaria amethystina LaAM-08-1</name>
    <dbReference type="NCBI Taxonomy" id="1095629"/>
    <lineage>
        <taxon>Eukaryota</taxon>
        <taxon>Fungi</taxon>
        <taxon>Dikarya</taxon>
        <taxon>Basidiomycota</taxon>
        <taxon>Agaricomycotina</taxon>
        <taxon>Agaricomycetes</taxon>
        <taxon>Agaricomycetidae</taxon>
        <taxon>Agaricales</taxon>
        <taxon>Agaricineae</taxon>
        <taxon>Hydnangiaceae</taxon>
        <taxon>Laccaria</taxon>
    </lineage>
</organism>
<dbReference type="Proteomes" id="UP000054477">
    <property type="component" value="Unassembled WGS sequence"/>
</dbReference>
<feature type="non-terminal residue" evidence="2">
    <location>
        <position position="1"/>
    </location>
</feature>
<dbReference type="HOGENOM" id="CLU_1964781_0_0_1"/>
<keyword evidence="3" id="KW-1185">Reference proteome</keyword>
<gene>
    <name evidence="2" type="ORF">K443DRAFT_537899</name>
</gene>
<protein>
    <submittedName>
        <fullName evidence="2">Unplaced genomic scaffold K443scaffold_609, whole genome shotgun sequence</fullName>
    </submittedName>
</protein>
<evidence type="ECO:0000313" key="3">
    <source>
        <dbReference type="Proteomes" id="UP000054477"/>
    </source>
</evidence>
<dbReference type="EMBL" id="KN839144">
    <property type="protein sequence ID" value="KIJ90611.1"/>
    <property type="molecule type" value="Genomic_DNA"/>
</dbReference>
<evidence type="ECO:0000313" key="2">
    <source>
        <dbReference type="EMBL" id="KIJ90611.1"/>
    </source>
</evidence>
<reference evidence="3" key="2">
    <citation type="submission" date="2015-01" db="EMBL/GenBank/DDBJ databases">
        <title>Evolutionary Origins and Diversification of the Mycorrhizal Mutualists.</title>
        <authorList>
            <consortium name="DOE Joint Genome Institute"/>
            <consortium name="Mycorrhizal Genomics Consortium"/>
            <person name="Kohler A."/>
            <person name="Kuo A."/>
            <person name="Nagy L.G."/>
            <person name="Floudas D."/>
            <person name="Copeland A."/>
            <person name="Barry K.W."/>
            <person name="Cichocki N."/>
            <person name="Veneault-Fourrey C."/>
            <person name="LaButti K."/>
            <person name="Lindquist E.A."/>
            <person name="Lipzen A."/>
            <person name="Lundell T."/>
            <person name="Morin E."/>
            <person name="Murat C."/>
            <person name="Riley R."/>
            <person name="Ohm R."/>
            <person name="Sun H."/>
            <person name="Tunlid A."/>
            <person name="Henrissat B."/>
            <person name="Grigoriev I.V."/>
            <person name="Hibbett D.S."/>
            <person name="Martin F."/>
        </authorList>
    </citation>
    <scope>NUCLEOTIDE SEQUENCE [LARGE SCALE GENOMIC DNA]</scope>
    <source>
        <strain evidence="3">LaAM-08-1</strain>
    </source>
</reference>
<proteinExistence type="predicted"/>
<keyword evidence="1" id="KW-0732">Signal</keyword>